<dbReference type="Gene3D" id="1.20.1250.20">
    <property type="entry name" value="MFS general substrate transporter like domains"/>
    <property type="match status" value="1"/>
</dbReference>
<feature type="transmembrane region" description="Helical" evidence="6">
    <location>
        <begin position="484"/>
        <end position="505"/>
    </location>
</feature>
<accession>A0A3S1BEY0</accession>
<dbReference type="PANTHER" id="PTHR23507">
    <property type="entry name" value="ZGC:174356"/>
    <property type="match status" value="1"/>
</dbReference>
<evidence type="ECO:0000256" key="3">
    <source>
        <dbReference type="ARBA" id="ARBA00022989"/>
    </source>
</evidence>
<feature type="transmembrane region" description="Helical" evidence="6">
    <location>
        <begin position="232"/>
        <end position="251"/>
    </location>
</feature>
<evidence type="ECO:0000256" key="1">
    <source>
        <dbReference type="ARBA" id="ARBA00004141"/>
    </source>
</evidence>
<keyword evidence="4 6" id="KW-0472">Membrane</keyword>
<organism evidence="7 8">
    <name type="scientific">Elysia chlorotica</name>
    <name type="common">Eastern emerald elysia</name>
    <name type="synonym">Sea slug</name>
    <dbReference type="NCBI Taxonomy" id="188477"/>
    <lineage>
        <taxon>Eukaryota</taxon>
        <taxon>Metazoa</taxon>
        <taxon>Spiralia</taxon>
        <taxon>Lophotrochozoa</taxon>
        <taxon>Mollusca</taxon>
        <taxon>Gastropoda</taxon>
        <taxon>Heterobranchia</taxon>
        <taxon>Euthyneura</taxon>
        <taxon>Panpulmonata</taxon>
        <taxon>Sacoglossa</taxon>
        <taxon>Placobranchoidea</taxon>
        <taxon>Plakobranchidae</taxon>
        <taxon>Elysia</taxon>
    </lineage>
</organism>
<feature type="transmembrane region" description="Helical" evidence="6">
    <location>
        <begin position="448"/>
        <end position="464"/>
    </location>
</feature>
<feature type="transmembrane region" description="Helical" evidence="6">
    <location>
        <begin position="41"/>
        <end position="66"/>
    </location>
</feature>
<dbReference type="GO" id="GO:0016020">
    <property type="term" value="C:membrane"/>
    <property type="evidence" value="ECO:0007669"/>
    <property type="project" value="UniProtKB-SubCell"/>
</dbReference>
<comment type="subcellular location">
    <subcellularLocation>
        <location evidence="1">Membrane</location>
        <topology evidence="1">Multi-pass membrane protein</topology>
    </subcellularLocation>
</comment>
<feature type="region of interest" description="Disordered" evidence="5">
    <location>
        <begin position="1"/>
        <end position="24"/>
    </location>
</feature>
<dbReference type="InterPro" id="IPR036259">
    <property type="entry name" value="MFS_trans_sf"/>
</dbReference>
<feature type="transmembrane region" description="Helical" evidence="6">
    <location>
        <begin position="109"/>
        <end position="128"/>
    </location>
</feature>
<feature type="transmembrane region" description="Helical" evidence="6">
    <location>
        <begin position="199"/>
        <end position="220"/>
    </location>
</feature>
<keyword evidence="3 6" id="KW-1133">Transmembrane helix</keyword>
<dbReference type="EMBL" id="RQTK01000284">
    <property type="protein sequence ID" value="RUS82484.1"/>
    <property type="molecule type" value="Genomic_DNA"/>
</dbReference>
<proteinExistence type="predicted"/>
<evidence type="ECO:0000256" key="5">
    <source>
        <dbReference type="SAM" id="MobiDB-lite"/>
    </source>
</evidence>
<dbReference type="SUPFAM" id="SSF103473">
    <property type="entry name" value="MFS general substrate transporter"/>
    <property type="match status" value="1"/>
</dbReference>
<evidence type="ECO:0000256" key="6">
    <source>
        <dbReference type="SAM" id="Phobius"/>
    </source>
</evidence>
<evidence type="ECO:0000313" key="8">
    <source>
        <dbReference type="Proteomes" id="UP000271974"/>
    </source>
</evidence>
<dbReference type="GO" id="GO:0022857">
    <property type="term" value="F:transmembrane transporter activity"/>
    <property type="evidence" value="ECO:0007669"/>
    <property type="project" value="TreeGrafter"/>
</dbReference>
<comment type="caution">
    <text evidence="7">The sequence shown here is derived from an EMBL/GenBank/DDBJ whole genome shotgun (WGS) entry which is preliminary data.</text>
</comment>
<evidence type="ECO:0000313" key="7">
    <source>
        <dbReference type="EMBL" id="RUS82484.1"/>
    </source>
</evidence>
<feature type="transmembrane region" description="Helical" evidence="6">
    <location>
        <begin position="163"/>
        <end position="187"/>
    </location>
</feature>
<dbReference type="Proteomes" id="UP000271974">
    <property type="component" value="Unassembled WGS sequence"/>
</dbReference>
<reference evidence="7 8" key="1">
    <citation type="submission" date="2019-01" db="EMBL/GenBank/DDBJ databases">
        <title>A draft genome assembly of the solar-powered sea slug Elysia chlorotica.</title>
        <authorList>
            <person name="Cai H."/>
            <person name="Li Q."/>
            <person name="Fang X."/>
            <person name="Li J."/>
            <person name="Curtis N.E."/>
            <person name="Altenburger A."/>
            <person name="Shibata T."/>
            <person name="Feng M."/>
            <person name="Maeda T."/>
            <person name="Schwartz J.A."/>
            <person name="Shigenobu S."/>
            <person name="Lundholm N."/>
            <person name="Nishiyama T."/>
            <person name="Yang H."/>
            <person name="Hasebe M."/>
            <person name="Li S."/>
            <person name="Pierce S.K."/>
            <person name="Wang J."/>
        </authorList>
    </citation>
    <scope>NUCLEOTIDE SEQUENCE [LARGE SCALE GENOMIC DNA]</scope>
    <source>
        <strain evidence="7">EC2010</strain>
        <tissue evidence="7">Whole organism of an adult</tissue>
    </source>
</reference>
<dbReference type="OrthoDB" id="419734at2759"/>
<gene>
    <name evidence="7" type="ORF">EGW08_009747</name>
</gene>
<evidence type="ECO:0008006" key="9">
    <source>
        <dbReference type="Google" id="ProtNLM"/>
    </source>
</evidence>
<keyword evidence="2 6" id="KW-0812">Transmembrane</keyword>
<evidence type="ECO:0000256" key="4">
    <source>
        <dbReference type="ARBA" id="ARBA00023136"/>
    </source>
</evidence>
<feature type="transmembrane region" description="Helical" evidence="6">
    <location>
        <begin position="135"/>
        <end position="157"/>
    </location>
</feature>
<dbReference type="PANTHER" id="PTHR23507:SF1">
    <property type="entry name" value="FI18259P1-RELATED"/>
    <property type="match status" value="1"/>
</dbReference>
<protein>
    <recommendedName>
        <fullName evidence="9">Major facilitator superfamily (MFS) profile domain-containing protein</fullName>
    </recommendedName>
</protein>
<keyword evidence="8" id="KW-1185">Reference proteome</keyword>
<sequence length="510" mass="56056">MSVNCSIEQDNEEESEEDTPTLQDCPYGSQKKTFPFLRARILAFLVPMLIGPAIVTRDMLLAQYLVDRLGRDENKTQKDGNVCDSLENSTAVPNANELESKTADLMGQYALLQTIPALFACLVFGSFSDYLGRRFLLLLPLFTGLFKVAMTTLIIRFHLSLSFLYLASAVDGMSGSWFTLLIALYSVTADINIGATSRTLSIFLIMCLSAASTAAVSIAVSDVISSLGFYDASLLTSAIAAVAFVVPLFLFPETLRCQQPHIYTTQAEEKFGPDLPDPNFPEDEVHLVRSETSSPRGWVNLVTHLRRLFGFYLFVGTARQRAEMVLLLLIFTFPVANEINLGAIDTLYQMHKPFCWGPRQIGSYNAIRSGGSNILGGVWMALLQKCLPFEVIGMTGCIFQGTALVFEAFVAFSWQFYIIPALLIPAVPISAVVRGIMSMKAKPHEQGALFSSIAVVECACNLVSTTSFNKVYSLTLGSSMPGAIYLLMASCSTVAVFLYIAYFLVRERHS</sequence>
<dbReference type="AlphaFoldDB" id="A0A3S1BEY0"/>
<name>A0A3S1BEY0_ELYCH</name>
<feature type="compositionally biased region" description="Acidic residues" evidence="5">
    <location>
        <begin position="9"/>
        <end position="19"/>
    </location>
</feature>
<feature type="transmembrane region" description="Helical" evidence="6">
    <location>
        <begin position="416"/>
        <end position="436"/>
    </location>
</feature>
<evidence type="ECO:0000256" key="2">
    <source>
        <dbReference type="ARBA" id="ARBA00022692"/>
    </source>
</evidence>